<dbReference type="Gene3D" id="3.40.50.10540">
    <property type="entry name" value="Crotonobetainyl-coa:carnitine coa-transferase, domain 1"/>
    <property type="match status" value="1"/>
</dbReference>
<organism evidence="2 3">
    <name type="scientific">Leekyejoonella antrihumi</name>
    <dbReference type="NCBI Taxonomy" id="1660198"/>
    <lineage>
        <taxon>Bacteria</taxon>
        <taxon>Bacillati</taxon>
        <taxon>Actinomycetota</taxon>
        <taxon>Actinomycetes</taxon>
        <taxon>Micrococcales</taxon>
        <taxon>Dermacoccaceae</taxon>
        <taxon>Leekyejoonella</taxon>
    </lineage>
</organism>
<dbReference type="EMBL" id="VCQV01000012">
    <property type="protein sequence ID" value="TWP36373.1"/>
    <property type="molecule type" value="Genomic_DNA"/>
</dbReference>
<reference evidence="2 3" key="1">
    <citation type="submission" date="2019-05" db="EMBL/GenBank/DDBJ databases">
        <authorList>
            <person name="Lee S.D."/>
        </authorList>
    </citation>
    <scope>NUCLEOTIDE SEQUENCE [LARGE SCALE GENOMIC DNA]</scope>
    <source>
        <strain evidence="2 3">C5-26</strain>
    </source>
</reference>
<dbReference type="InterPro" id="IPR044855">
    <property type="entry name" value="CoA-Trfase_III_dom3_sf"/>
</dbReference>
<keyword evidence="3" id="KW-1185">Reference proteome</keyword>
<accession>A0A563E2A9</accession>
<dbReference type="Pfam" id="PF02515">
    <property type="entry name" value="CoA_transf_3"/>
    <property type="match status" value="1"/>
</dbReference>
<proteinExistence type="predicted"/>
<dbReference type="InterPro" id="IPR003673">
    <property type="entry name" value="CoA-Trfase_fam_III"/>
</dbReference>
<keyword evidence="1 2" id="KW-0808">Transferase</keyword>
<dbReference type="Gene3D" id="3.30.1540.10">
    <property type="entry name" value="formyl-coa transferase, domain 3"/>
    <property type="match status" value="1"/>
</dbReference>
<gene>
    <name evidence="2" type="ORF">FGL98_10460</name>
</gene>
<sequence length="408" mass="43189">MSTDTFGAWREHAGALAGMRVLDLTRILSGPFASMILADLGADVIKIEDTRAGDDTRHWGPPFQGDDAAYFHAVNRNKRSLALDLKSDAGQKIALRLADDADVVLENFRPGTAERLGLGYPQLSSRNPRLIYGSVSGFGQTGPLSRRAGYDAIAQAMSGAMSVTGERDGSPVRFGVAAADLAAGMWLTIGVLSALHARDSTGCGQQVDISLMDGELAWMTYVAQNFFATGDTPRRYGSAHPNIVPYQAFPTADGEIMVAVGNDTLWQTFSGAVGLDDIGADPTLATNAGRLASRDTLLPRIADALTARTSAEWTQILTGVGVPVGPINTVPQALAQPQVAARDMVVDLPHTSEGSIRTLGSPVKLSATPPQLRHGAPLHGEHTVEILTSMGLSEHEIQSLIDQGEVSR</sequence>
<reference evidence="2 3" key="2">
    <citation type="submission" date="2019-08" db="EMBL/GenBank/DDBJ databases">
        <title>Jejuicoccus antrihumi gen. nov., sp. nov., a new member of the family Dermacoccaceae isolated from a cave.</title>
        <authorList>
            <person name="Schumann P."/>
            <person name="Kim I.S."/>
        </authorList>
    </citation>
    <scope>NUCLEOTIDE SEQUENCE [LARGE SCALE GENOMIC DNA]</scope>
    <source>
        <strain evidence="2 3">C5-26</strain>
    </source>
</reference>
<dbReference type="Proteomes" id="UP000320244">
    <property type="component" value="Unassembled WGS sequence"/>
</dbReference>
<dbReference type="InterPro" id="IPR050483">
    <property type="entry name" value="CoA-transferase_III_domain"/>
</dbReference>
<evidence type="ECO:0000256" key="1">
    <source>
        <dbReference type="ARBA" id="ARBA00022679"/>
    </source>
</evidence>
<dbReference type="AlphaFoldDB" id="A0A563E2A9"/>
<dbReference type="OrthoDB" id="9797653at2"/>
<evidence type="ECO:0000313" key="3">
    <source>
        <dbReference type="Proteomes" id="UP000320244"/>
    </source>
</evidence>
<name>A0A563E2A9_9MICO</name>
<protein>
    <submittedName>
        <fullName evidence="2">CoA transferase</fullName>
    </submittedName>
</protein>
<dbReference type="SUPFAM" id="SSF89796">
    <property type="entry name" value="CoA-transferase family III (CaiB/BaiF)"/>
    <property type="match status" value="1"/>
</dbReference>
<comment type="caution">
    <text evidence="2">The sequence shown here is derived from an EMBL/GenBank/DDBJ whole genome shotgun (WGS) entry which is preliminary data.</text>
</comment>
<evidence type="ECO:0000313" key="2">
    <source>
        <dbReference type="EMBL" id="TWP36373.1"/>
    </source>
</evidence>
<dbReference type="PANTHER" id="PTHR48207">
    <property type="entry name" value="SUCCINATE--HYDROXYMETHYLGLUTARATE COA-TRANSFERASE"/>
    <property type="match status" value="1"/>
</dbReference>
<dbReference type="GO" id="GO:0008410">
    <property type="term" value="F:CoA-transferase activity"/>
    <property type="evidence" value="ECO:0007669"/>
    <property type="project" value="TreeGrafter"/>
</dbReference>
<dbReference type="InterPro" id="IPR023606">
    <property type="entry name" value="CoA-Trfase_III_dom_1_sf"/>
</dbReference>
<dbReference type="PANTHER" id="PTHR48207:SF3">
    <property type="entry name" value="SUCCINATE--HYDROXYMETHYLGLUTARATE COA-TRANSFERASE"/>
    <property type="match status" value="1"/>
</dbReference>
<dbReference type="RefSeq" id="WP_146316707.1">
    <property type="nucleotide sequence ID" value="NZ_VCQV01000012.1"/>
</dbReference>